<dbReference type="AlphaFoldDB" id="A0AAW3PXX2"/>
<evidence type="ECO:0000313" key="3">
    <source>
        <dbReference type="Proteomes" id="UP000070434"/>
    </source>
</evidence>
<sequence length="77" mass="8807">MFTWRVCSSNCDNEDGAPIWFWWMAAHERLRFRVIPTIRSGQHDQMLTLACCLLEEAKSSVPQAAPDEEARAAQGRL</sequence>
<name>A0AAW3PXX2_9BURK</name>
<proteinExistence type="predicted"/>
<dbReference type="EMBL" id="LNJP01000001">
    <property type="protein sequence ID" value="KWZ36954.1"/>
    <property type="molecule type" value="Genomic_DNA"/>
</dbReference>
<dbReference type="EMBL" id="LNJP01000001">
    <property type="protein sequence ID" value="KWZ34042.1"/>
    <property type="molecule type" value="Genomic_DNA"/>
</dbReference>
<comment type="caution">
    <text evidence="1">The sequence shown here is derived from an EMBL/GenBank/DDBJ whole genome shotgun (WGS) entry which is preliminary data.</text>
</comment>
<protein>
    <submittedName>
        <fullName evidence="1">Uncharacterized protein</fullName>
    </submittedName>
</protein>
<reference evidence="1 3" key="1">
    <citation type="submission" date="2015-11" db="EMBL/GenBank/DDBJ databases">
        <authorList>
            <person name="Sahl J."/>
            <person name="Wagner D."/>
            <person name="Keim P."/>
        </authorList>
    </citation>
    <scope>NUCLEOTIDE SEQUENCE [LARGE SCALE GENOMIC DNA]</scope>
    <source>
        <strain evidence="1 3">AZ-4-2-10-S1-D7</strain>
    </source>
</reference>
<gene>
    <name evidence="1" type="ORF">WS64_00020</name>
    <name evidence="2" type="ORF">WS64_16265</name>
</gene>
<dbReference type="Proteomes" id="UP000070434">
    <property type="component" value="Chromosome 1"/>
</dbReference>
<organism evidence="1 3">
    <name type="scientific">Burkholderia anthina</name>
    <dbReference type="NCBI Taxonomy" id="179879"/>
    <lineage>
        <taxon>Bacteria</taxon>
        <taxon>Pseudomonadati</taxon>
        <taxon>Pseudomonadota</taxon>
        <taxon>Betaproteobacteria</taxon>
        <taxon>Burkholderiales</taxon>
        <taxon>Burkholderiaceae</taxon>
        <taxon>Burkholderia</taxon>
        <taxon>Burkholderia cepacia complex</taxon>
    </lineage>
</organism>
<evidence type="ECO:0000313" key="2">
    <source>
        <dbReference type="EMBL" id="KWZ36954.1"/>
    </source>
</evidence>
<accession>A0AAW3PXX2</accession>
<evidence type="ECO:0000313" key="1">
    <source>
        <dbReference type="EMBL" id="KWZ34042.1"/>
    </source>
</evidence>